<evidence type="ECO:0000256" key="1">
    <source>
        <dbReference type="ARBA" id="ARBA00001917"/>
    </source>
</evidence>
<evidence type="ECO:0000313" key="10">
    <source>
        <dbReference type="Proteomes" id="UP000037778"/>
    </source>
</evidence>
<dbReference type="InterPro" id="IPR000415">
    <property type="entry name" value="Nitroreductase-like"/>
</dbReference>
<evidence type="ECO:0000259" key="8">
    <source>
        <dbReference type="Pfam" id="PF00881"/>
    </source>
</evidence>
<evidence type="ECO:0000256" key="7">
    <source>
        <dbReference type="ARBA" id="ARBA00023027"/>
    </source>
</evidence>
<dbReference type="PATRIC" id="fig|148814.8.peg.1159"/>
<protein>
    <submittedName>
        <fullName evidence="9">Oxygen-insensitive NAD(P)H nitroreductase / Dihydropteridine reductase</fullName>
    </submittedName>
</protein>
<dbReference type="InterPro" id="IPR050627">
    <property type="entry name" value="Nitroreductase/BluB"/>
</dbReference>
<evidence type="ECO:0000256" key="3">
    <source>
        <dbReference type="ARBA" id="ARBA00022630"/>
    </source>
</evidence>
<evidence type="ECO:0000256" key="2">
    <source>
        <dbReference type="ARBA" id="ARBA00007118"/>
    </source>
</evidence>
<dbReference type="InterPro" id="IPR029479">
    <property type="entry name" value="Nitroreductase"/>
</dbReference>
<dbReference type="Gene3D" id="3.40.109.10">
    <property type="entry name" value="NADH Oxidase"/>
    <property type="match status" value="1"/>
</dbReference>
<gene>
    <name evidence="9" type="ORF">RZ71_02340</name>
</gene>
<dbReference type="GO" id="GO:0005829">
    <property type="term" value="C:cytosol"/>
    <property type="evidence" value="ECO:0007669"/>
    <property type="project" value="TreeGrafter"/>
</dbReference>
<dbReference type="PANTHER" id="PTHR23026">
    <property type="entry name" value="NADPH NITROREDUCTASE"/>
    <property type="match status" value="1"/>
</dbReference>
<dbReference type="AlphaFoldDB" id="A0A0M9DBV0"/>
<keyword evidence="10" id="KW-1185">Reference proteome</keyword>
<comment type="similarity">
    <text evidence="2">Belongs to the nitroreductase family.</text>
</comment>
<comment type="caution">
    <text evidence="9">The sequence shown here is derived from an EMBL/GenBank/DDBJ whole genome shotgun (WGS) entry which is preliminary data.</text>
</comment>
<sequence length="218" mass="24890">MDKNEEIIKTAHRRYATKKFDADKKISDKDWDTIMEVGRLSPSAFGFSPWKFLLIESEDVKKDIYEDAWGAQNSLNGASHFLIILAKKGITATSKYVQHITEDVSGHHFAPDSPFSKKFDDFQKTQFDLTDGRKQFDWACKQTYIALANMMTAAAELDIDSCAIEGFNRSKIEDILTEKGILDPKEWGVSVMAGFGYRDQDITPKKRQPMDEVYKVIK</sequence>
<dbReference type="PANTHER" id="PTHR23026:SF125">
    <property type="entry name" value="OXYGEN-INSENSITIVE NAD(P)H NITROREDUCTASE"/>
    <property type="match status" value="1"/>
</dbReference>
<evidence type="ECO:0000256" key="4">
    <source>
        <dbReference type="ARBA" id="ARBA00022643"/>
    </source>
</evidence>
<dbReference type="RefSeq" id="WP_053792054.1">
    <property type="nucleotide sequence ID" value="NZ_JXCY01000007.1"/>
</dbReference>
<accession>A0A0M9DBV0</accession>
<dbReference type="GO" id="GO:0046857">
    <property type="term" value="F:oxidoreductase activity, acting on other nitrogenous compounds as donors, with NAD or NADP as acceptor"/>
    <property type="evidence" value="ECO:0007669"/>
    <property type="project" value="TreeGrafter"/>
</dbReference>
<dbReference type="Pfam" id="PF00881">
    <property type="entry name" value="Nitroreductase"/>
    <property type="match status" value="1"/>
</dbReference>
<evidence type="ECO:0000256" key="5">
    <source>
        <dbReference type="ARBA" id="ARBA00022857"/>
    </source>
</evidence>
<dbReference type="InterPro" id="IPR033878">
    <property type="entry name" value="NfsB-like"/>
</dbReference>
<keyword evidence="6" id="KW-0560">Oxidoreductase</keyword>
<evidence type="ECO:0000256" key="6">
    <source>
        <dbReference type="ARBA" id="ARBA00023002"/>
    </source>
</evidence>
<keyword evidence="7" id="KW-0520">NAD</keyword>
<comment type="cofactor">
    <cofactor evidence="1">
        <name>FMN</name>
        <dbReference type="ChEBI" id="CHEBI:58210"/>
    </cofactor>
</comment>
<name>A0A0M9DBV0_9LACO</name>
<keyword evidence="4" id="KW-0288">FMN</keyword>
<keyword evidence="5" id="KW-0521">NADP</keyword>
<keyword evidence="3" id="KW-0285">Flavoprotein</keyword>
<dbReference type="CDD" id="cd02149">
    <property type="entry name" value="NfsB-like"/>
    <property type="match status" value="1"/>
</dbReference>
<reference evidence="9 10" key="1">
    <citation type="journal article" date="2015" name="Genome Biol. Evol.">
        <title>Functionally Structured Genomes in Lactobacillus kunkeei Colonizing the Honey Crop and Food Products of Honeybees and Stingless Bees.</title>
        <authorList>
            <person name="Tamarit D."/>
            <person name="Ellegaard K.M."/>
            <person name="Wikander J."/>
            <person name="Olofsson T."/>
            <person name="Vasquez A."/>
            <person name="Andersson S.G."/>
        </authorList>
    </citation>
    <scope>NUCLEOTIDE SEQUENCE [LARGE SCALE GENOMIC DNA]</scope>
    <source>
        <strain evidence="9 10">LAko</strain>
    </source>
</reference>
<dbReference type="Proteomes" id="UP000037778">
    <property type="component" value="Unassembled WGS sequence"/>
</dbReference>
<evidence type="ECO:0000313" key="9">
    <source>
        <dbReference type="EMBL" id="KOY75813.1"/>
    </source>
</evidence>
<organism evidence="9 10">
    <name type="scientific">Apilactobacillus kunkeei</name>
    <dbReference type="NCBI Taxonomy" id="148814"/>
    <lineage>
        <taxon>Bacteria</taxon>
        <taxon>Bacillati</taxon>
        <taxon>Bacillota</taxon>
        <taxon>Bacilli</taxon>
        <taxon>Lactobacillales</taxon>
        <taxon>Lactobacillaceae</taxon>
        <taxon>Apilactobacillus</taxon>
    </lineage>
</organism>
<proteinExistence type="inferred from homology"/>
<dbReference type="EMBL" id="JXCY01000007">
    <property type="protein sequence ID" value="KOY75813.1"/>
    <property type="molecule type" value="Genomic_DNA"/>
</dbReference>
<dbReference type="GO" id="GO:0046256">
    <property type="term" value="P:2,4,6-trinitrotoluene catabolic process"/>
    <property type="evidence" value="ECO:0007669"/>
    <property type="project" value="TreeGrafter"/>
</dbReference>
<feature type="domain" description="Nitroreductase" evidence="8">
    <location>
        <begin position="13"/>
        <end position="196"/>
    </location>
</feature>
<dbReference type="SUPFAM" id="SSF55469">
    <property type="entry name" value="FMN-dependent nitroreductase-like"/>
    <property type="match status" value="1"/>
</dbReference>